<dbReference type="Pfam" id="PF04233">
    <property type="entry name" value="Phage_Mu_F"/>
    <property type="match status" value="1"/>
</dbReference>
<dbReference type="Proteomes" id="UP001157961">
    <property type="component" value="Unassembled WGS sequence"/>
</dbReference>
<name>A0ABY1PM47_9RHOB</name>
<organism evidence="2 3">
    <name type="scientific">Shimia sagamensis</name>
    <dbReference type="NCBI Taxonomy" id="1566352"/>
    <lineage>
        <taxon>Bacteria</taxon>
        <taxon>Pseudomonadati</taxon>
        <taxon>Pseudomonadota</taxon>
        <taxon>Alphaproteobacteria</taxon>
        <taxon>Rhodobacterales</taxon>
        <taxon>Roseobacteraceae</taxon>
    </lineage>
</organism>
<dbReference type="EMBL" id="FXTY01000021">
    <property type="protein sequence ID" value="SMP36834.1"/>
    <property type="molecule type" value="Genomic_DNA"/>
</dbReference>
<gene>
    <name evidence="2" type="ORF">SAMN06265373_1211</name>
</gene>
<proteinExistence type="predicted"/>
<keyword evidence="3" id="KW-1185">Reference proteome</keyword>
<evidence type="ECO:0000313" key="2">
    <source>
        <dbReference type="EMBL" id="SMP36834.1"/>
    </source>
</evidence>
<protein>
    <submittedName>
        <fullName evidence="2">Phage Mu protein F like protein</fullName>
    </submittedName>
</protein>
<dbReference type="InterPro" id="IPR006528">
    <property type="entry name" value="Phage_head_morphogenesis_dom"/>
</dbReference>
<feature type="domain" description="Phage head morphogenesis" evidence="1">
    <location>
        <begin position="91"/>
        <end position="200"/>
    </location>
</feature>
<reference evidence="2 3" key="1">
    <citation type="submission" date="2017-05" db="EMBL/GenBank/DDBJ databases">
        <authorList>
            <person name="Varghese N."/>
            <person name="Submissions S."/>
        </authorList>
    </citation>
    <scope>NUCLEOTIDE SEQUENCE [LARGE SCALE GENOMIC DNA]</scope>
    <source>
        <strain evidence="2 3">DSM 29734</strain>
    </source>
</reference>
<dbReference type="RefSeq" id="WP_283428091.1">
    <property type="nucleotide sequence ID" value="NZ_FXTY01000021.1"/>
</dbReference>
<comment type="caution">
    <text evidence="2">The sequence shown here is derived from an EMBL/GenBank/DDBJ whole genome shotgun (WGS) entry which is preliminary data.</text>
</comment>
<sequence length="212" mass="23033">VADAIRAGLRSGRNPRATALDLAGRVQGNQRQGGLIGLHSNQAAAVRRMRIELSDPSMLAGYFKRASRDRRFDATVRKTLSEGRKLNQRTIAKITGRYADRLLKVRADAVARTEGMAAMNAGRLEALDQLVERGDVPRQAVVIQWDATGDARTRQDHAAMNGQTVALGQPFVFPDGSQAKHPCDGSLGAPGSQIINCRCYAATKIDWLSQAR</sequence>
<accession>A0ABY1PM47</accession>
<feature type="non-terminal residue" evidence="2">
    <location>
        <position position="1"/>
    </location>
</feature>
<evidence type="ECO:0000313" key="3">
    <source>
        <dbReference type="Proteomes" id="UP001157961"/>
    </source>
</evidence>
<evidence type="ECO:0000259" key="1">
    <source>
        <dbReference type="Pfam" id="PF04233"/>
    </source>
</evidence>